<evidence type="ECO:0008006" key="5">
    <source>
        <dbReference type="Google" id="ProtNLM"/>
    </source>
</evidence>
<evidence type="ECO:0000313" key="4">
    <source>
        <dbReference type="Proteomes" id="UP001107558"/>
    </source>
</evidence>
<comment type="caution">
    <text evidence="3">The sequence shown here is derived from an EMBL/GenBank/DDBJ whole genome shotgun (WGS) entry which is preliminary data.</text>
</comment>
<dbReference type="AlphaFoldDB" id="A0A9J6BHL0"/>
<accession>A0A9J6BHL0</accession>
<evidence type="ECO:0000256" key="1">
    <source>
        <dbReference type="SAM" id="MobiDB-lite"/>
    </source>
</evidence>
<gene>
    <name evidence="3" type="ORF">PVAND_017189</name>
</gene>
<evidence type="ECO:0000313" key="3">
    <source>
        <dbReference type="EMBL" id="KAG5669301.1"/>
    </source>
</evidence>
<keyword evidence="4" id="KW-1185">Reference proteome</keyword>
<feature type="chain" id="PRO_5039899658" description="Chitin-binding type-2 domain-containing protein" evidence="2">
    <location>
        <begin position="26"/>
        <end position="250"/>
    </location>
</feature>
<feature type="compositionally biased region" description="Low complexity" evidence="1">
    <location>
        <begin position="31"/>
        <end position="46"/>
    </location>
</feature>
<feature type="signal peptide" evidence="2">
    <location>
        <begin position="1"/>
        <end position="25"/>
    </location>
</feature>
<evidence type="ECO:0000256" key="2">
    <source>
        <dbReference type="SAM" id="SignalP"/>
    </source>
</evidence>
<dbReference type="Proteomes" id="UP001107558">
    <property type="component" value="Chromosome 4"/>
</dbReference>
<dbReference type="Gene3D" id="1.10.238.270">
    <property type="match status" value="1"/>
</dbReference>
<keyword evidence="2" id="KW-0732">Signal</keyword>
<sequence>MTQKKFLHYFFIAILIFALFDGIVAQNDTSSGNSSDTSAGSSNQASDSGGGLDPKYITDPDSCPNEVFTNNDDKQKCCELLNKKRAKFADCCDYPQLVIWQWQYNLCVKQTSVGGKPPTRCNLLHCCFQYLGVLTSNVPKDGMNEAGFEYSFLLSVDNNTRWVGPIKESVTQCMRLAYVPPPTNLDKQSNDYKNYWDCYEQIPNCLYTIVDCSYDYNYYYCPEGVFKEDVPGCVLSKQFVHDCFIEGIVS</sequence>
<feature type="region of interest" description="Disordered" evidence="1">
    <location>
        <begin position="31"/>
        <end position="52"/>
    </location>
</feature>
<organism evidence="3 4">
    <name type="scientific">Polypedilum vanderplanki</name>
    <name type="common">Sleeping chironomid midge</name>
    <dbReference type="NCBI Taxonomy" id="319348"/>
    <lineage>
        <taxon>Eukaryota</taxon>
        <taxon>Metazoa</taxon>
        <taxon>Ecdysozoa</taxon>
        <taxon>Arthropoda</taxon>
        <taxon>Hexapoda</taxon>
        <taxon>Insecta</taxon>
        <taxon>Pterygota</taxon>
        <taxon>Neoptera</taxon>
        <taxon>Endopterygota</taxon>
        <taxon>Diptera</taxon>
        <taxon>Nematocera</taxon>
        <taxon>Chironomoidea</taxon>
        <taxon>Chironomidae</taxon>
        <taxon>Chironominae</taxon>
        <taxon>Polypedilum</taxon>
        <taxon>Polypedilum</taxon>
    </lineage>
</organism>
<dbReference type="EMBL" id="JADBJN010000004">
    <property type="protein sequence ID" value="KAG5669301.1"/>
    <property type="molecule type" value="Genomic_DNA"/>
</dbReference>
<reference evidence="3" key="1">
    <citation type="submission" date="2021-03" db="EMBL/GenBank/DDBJ databases">
        <title>Chromosome level genome of the anhydrobiotic midge Polypedilum vanderplanki.</title>
        <authorList>
            <person name="Yoshida Y."/>
            <person name="Kikawada T."/>
            <person name="Gusev O."/>
        </authorList>
    </citation>
    <scope>NUCLEOTIDE SEQUENCE</scope>
    <source>
        <strain evidence="3">NIAS01</strain>
        <tissue evidence="3">Whole body or cell culture</tissue>
    </source>
</reference>
<protein>
    <recommendedName>
        <fullName evidence="5">Chitin-binding type-2 domain-containing protein</fullName>
    </recommendedName>
</protein>
<name>A0A9J6BHL0_POLVA</name>
<dbReference type="OrthoDB" id="10475998at2759"/>
<proteinExistence type="predicted"/>